<dbReference type="STRING" id="3847.A0A0R0ERG3"/>
<dbReference type="AlphaFoldDB" id="A0A0R0ERG3"/>
<reference evidence="1 2" key="1">
    <citation type="journal article" date="2010" name="Nature">
        <title>Genome sequence of the palaeopolyploid soybean.</title>
        <authorList>
            <person name="Schmutz J."/>
            <person name="Cannon S.B."/>
            <person name="Schlueter J."/>
            <person name="Ma J."/>
            <person name="Mitros T."/>
            <person name="Nelson W."/>
            <person name="Hyten D.L."/>
            <person name="Song Q."/>
            <person name="Thelen J.J."/>
            <person name="Cheng J."/>
            <person name="Xu D."/>
            <person name="Hellsten U."/>
            <person name="May G.D."/>
            <person name="Yu Y."/>
            <person name="Sakurai T."/>
            <person name="Umezawa T."/>
            <person name="Bhattacharyya M.K."/>
            <person name="Sandhu D."/>
            <person name="Valliyodan B."/>
            <person name="Lindquist E."/>
            <person name="Peto M."/>
            <person name="Grant D."/>
            <person name="Shu S."/>
            <person name="Goodstein D."/>
            <person name="Barry K."/>
            <person name="Futrell-Griggs M."/>
            <person name="Abernathy B."/>
            <person name="Du J."/>
            <person name="Tian Z."/>
            <person name="Zhu L."/>
            <person name="Gill N."/>
            <person name="Joshi T."/>
            <person name="Libault M."/>
            <person name="Sethuraman A."/>
            <person name="Zhang X.-C."/>
            <person name="Shinozaki K."/>
            <person name="Nguyen H.T."/>
            <person name="Wing R.A."/>
            <person name="Cregan P."/>
            <person name="Specht J."/>
            <person name="Grimwood J."/>
            <person name="Rokhsar D."/>
            <person name="Stacey G."/>
            <person name="Shoemaker R.C."/>
            <person name="Jackson S.A."/>
        </authorList>
    </citation>
    <scope>NUCLEOTIDE SEQUENCE</scope>
    <source>
        <strain evidence="2">cv. Williams 82</strain>
        <tissue evidence="1">Callus</tissue>
    </source>
</reference>
<name>A0A0R0ERG3_SOYBN</name>
<gene>
    <name evidence="1" type="ORF">GLYMA_20G234700</name>
</gene>
<reference evidence="1" key="3">
    <citation type="submission" date="2018-07" db="EMBL/GenBank/DDBJ databases">
        <title>WGS assembly of Glycine max.</title>
        <authorList>
            <person name="Schmutz J."/>
            <person name="Cannon S."/>
            <person name="Schlueter J."/>
            <person name="Ma J."/>
            <person name="Mitros T."/>
            <person name="Nelson W."/>
            <person name="Hyten D."/>
            <person name="Song Q."/>
            <person name="Thelen J."/>
            <person name="Cheng J."/>
            <person name="Xu D."/>
            <person name="Hellsten U."/>
            <person name="May G."/>
            <person name="Yu Y."/>
            <person name="Sakurai T."/>
            <person name="Umezawa T."/>
            <person name="Bhattacharyya M."/>
            <person name="Sandhu D."/>
            <person name="Valliyodan B."/>
            <person name="Lindquist E."/>
            <person name="Peto M."/>
            <person name="Grant D."/>
            <person name="Shu S."/>
            <person name="Goodstein D."/>
            <person name="Barry K."/>
            <person name="Futrell-Griggs M."/>
            <person name="Abernathy B."/>
            <person name="Du J."/>
            <person name="Tian Z."/>
            <person name="Zhu L."/>
            <person name="Gill N."/>
            <person name="Joshi T."/>
            <person name="Libault M."/>
            <person name="Sethuraman A."/>
            <person name="Zhang X."/>
            <person name="Shinozaki K."/>
            <person name="Nguyen H."/>
            <person name="Wing R."/>
            <person name="Cregan P."/>
            <person name="Specht J."/>
            <person name="Grimwood J."/>
            <person name="Rokhsar D."/>
            <person name="Stacey G."/>
            <person name="Shoemaker R."/>
            <person name="Jackson S."/>
        </authorList>
    </citation>
    <scope>NUCLEOTIDE SEQUENCE</scope>
    <source>
        <tissue evidence="1">Callus</tissue>
    </source>
</reference>
<accession>A0A0R0ERG3</accession>
<protein>
    <submittedName>
        <fullName evidence="1 2">Uncharacterized protein</fullName>
    </submittedName>
</protein>
<dbReference type="PaxDb" id="3847-GLYMA20G37850.2"/>
<evidence type="ECO:0000313" key="1">
    <source>
        <dbReference type="EMBL" id="KRG92872.1"/>
    </source>
</evidence>
<dbReference type="ExpressionAtlas" id="A0A0R0ERG3">
    <property type="expression patterns" value="baseline"/>
</dbReference>
<proteinExistence type="predicted"/>
<dbReference type="Proteomes" id="UP000008827">
    <property type="component" value="Chromosome 20"/>
</dbReference>
<evidence type="ECO:0000313" key="2">
    <source>
        <dbReference type="EnsemblPlants" id="KRG92872"/>
    </source>
</evidence>
<dbReference type="Gramene" id="KRG92872">
    <property type="protein sequence ID" value="KRG92872"/>
    <property type="gene ID" value="GLYMA_20G234700"/>
</dbReference>
<evidence type="ECO:0000313" key="3">
    <source>
        <dbReference type="Proteomes" id="UP000008827"/>
    </source>
</evidence>
<organism evidence="1">
    <name type="scientific">Glycine max</name>
    <name type="common">Soybean</name>
    <name type="synonym">Glycine hispida</name>
    <dbReference type="NCBI Taxonomy" id="3847"/>
    <lineage>
        <taxon>Eukaryota</taxon>
        <taxon>Viridiplantae</taxon>
        <taxon>Streptophyta</taxon>
        <taxon>Embryophyta</taxon>
        <taxon>Tracheophyta</taxon>
        <taxon>Spermatophyta</taxon>
        <taxon>Magnoliopsida</taxon>
        <taxon>eudicotyledons</taxon>
        <taxon>Gunneridae</taxon>
        <taxon>Pentapetalae</taxon>
        <taxon>rosids</taxon>
        <taxon>fabids</taxon>
        <taxon>Fabales</taxon>
        <taxon>Fabaceae</taxon>
        <taxon>Papilionoideae</taxon>
        <taxon>50 kb inversion clade</taxon>
        <taxon>NPAAA clade</taxon>
        <taxon>indigoferoid/millettioid clade</taxon>
        <taxon>Phaseoleae</taxon>
        <taxon>Glycine</taxon>
        <taxon>Glycine subgen. Soja</taxon>
    </lineage>
</organism>
<dbReference type="EnsemblPlants" id="KRG92872">
    <property type="protein sequence ID" value="KRG92872"/>
    <property type="gene ID" value="GLYMA_20G234700"/>
</dbReference>
<keyword evidence="3" id="KW-1185">Reference proteome</keyword>
<dbReference type="EMBL" id="CM000853">
    <property type="protein sequence ID" value="KRG92872.1"/>
    <property type="molecule type" value="Genomic_DNA"/>
</dbReference>
<reference evidence="2" key="2">
    <citation type="submission" date="2018-02" db="UniProtKB">
        <authorList>
            <consortium name="EnsemblPlants"/>
        </authorList>
    </citation>
    <scope>IDENTIFICATION</scope>
    <source>
        <strain evidence="2">Williams 82</strain>
    </source>
</reference>
<sequence>MASLVSSIFTLPLRVLQLNEPYKGIKLEQQPSVNVIVPQGCEVEVFKMAFLVSSTFTLPLRVRASPLNKNKQGVHQHQLYYPLDRFLSKATIPAAQKILGTCSSNKRILSMKGSCHRCLMSCTIFLHETYSYNLDVDYCTEIVISGYWVGPDADDGWGFVEAVINQMN</sequence>
<dbReference type="InParanoid" id="A0A0R0ERG3"/>